<evidence type="ECO:0000256" key="1">
    <source>
        <dbReference type="SAM" id="Phobius"/>
    </source>
</evidence>
<reference evidence="3" key="1">
    <citation type="submission" date="2014-03" db="EMBL/GenBank/DDBJ databases">
        <authorList>
            <person name="Aksoy S."/>
            <person name="Warren W."/>
            <person name="Wilson R.K."/>
        </authorList>
    </citation>
    <scope>NUCLEOTIDE SEQUENCE [LARGE SCALE GENOMIC DNA]</scope>
    <source>
        <strain evidence="3">IAEA</strain>
    </source>
</reference>
<dbReference type="EnsemblMetazoa" id="GPAI001522-RA">
    <property type="protein sequence ID" value="GPAI001522-PA"/>
    <property type="gene ID" value="GPAI001522"/>
</dbReference>
<sequence length="117" mass="13716">MIITKEQYNNTSYVMKRLLQLHYYDVLIPMFVDQISLQAIFFFYLARIGVIVIFSIQTPIIVSGILYNGHLKTAYLLFINSTKMKEMLFGDSEYHPPERSTFSVTVLLQEPRSDIFH</sequence>
<evidence type="ECO:0000313" key="3">
    <source>
        <dbReference type="Proteomes" id="UP000092445"/>
    </source>
</evidence>
<keyword evidence="1" id="KW-0472">Membrane</keyword>
<protein>
    <submittedName>
        <fullName evidence="2">Uncharacterized protein</fullName>
    </submittedName>
</protein>
<dbReference type="VEuPathDB" id="VectorBase:GPAI001522"/>
<name>A0A1A9Z294_GLOPL</name>
<dbReference type="AlphaFoldDB" id="A0A1A9Z294"/>
<organism evidence="2 3">
    <name type="scientific">Glossina pallidipes</name>
    <name type="common">Tsetse fly</name>
    <dbReference type="NCBI Taxonomy" id="7398"/>
    <lineage>
        <taxon>Eukaryota</taxon>
        <taxon>Metazoa</taxon>
        <taxon>Ecdysozoa</taxon>
        <taxon>Arthropoda</taxon>
        <taxon>Hexapoda</taxon>
        <taxon>Insecta</taxon>
        <taxon>Pterygota</taxon>
        <taxon>Neoptera</taxon>
        <taxon>Endopterygota</taxon>
        <taxon>Diptera</taxon>
        <taxon>Brachycera</taxon>
        <taxon>Muscomorpha</taxon>
        <taxon>Hippoboscoidea</taxon>
        <taxon>Glossinidae</taxon>
        <taxon>Glossina</taxon>
    </lineage>
</organism>
<dbReference type="Proteomes" id="UP000092445">
    <property type="component" value="Unassembled WGS sequence"/>
</dbReference>
<proteinExistence type="predicted"/>
<keyword evidence="1" id="KW-0812">Transmembrane</keyword>
<accession>A0A1A9Z294</accession>
<evidence type="ECO:0000313" key="2">
    <source>
        <dbReference type="EnsemblMetazoa" id="GPAI001522-PA"/>
    </source>
</evidence>
<feature type="transmembrane region" description="Helical" evidence="1">
    <location>
        <begin position="48"/>
        <end position="67"/>
    </location>
</feature>
<feature type="transmembrane region" description="Helical" evidence="1">
    <location>
        <begin position="21"/>
        <end position="42"/>
    </location>
</feature>
<keyword evidence="1" id="KW-1133">Transmembrane helix</keyword>
<keyword evidence="3" id="KW-1185">Reference proteome</keyword>
<reference evidence="2" key="2">
    <citation type="submission" date="2020-05" db="UniProtKB">
        <authorList>
            <consortium name="EnsemblMetazoa"/>
        </authorList>
    </citation>
    <scope>IDENTIFICATION</scope>
    <source>
        <strain evidence="2">IAEA</strain>
    </source>
</reference>